<evidence type="ECO:0000313" key="1">
    <source>
        <dbReference type="EMBL" id="AJI24527.1"/>
    </source>
</evidence>
<dbReference type="InterPro" id="IPR003848">
    <property type="entry name" value="DUF218"/>
</dbReference>
<dbReference type="KEGG" id="bmeg:BG04_5466"/>
<reference evidence="1 2" key="1">
    <citation type="journal article" date="2015" name="Genome Announc.">
        <title>Complete genome sequences for 35 biothreat assay-relevant bacillus species.</title>
        <authorList>
            <person name="Johnson S.L."/>
            <person name="Daligault H.E."/>
            <person name="Davenport K.W."/>
            <person name="Jaissle J."/>
            <person name="Frey K.G."/>
            <person name="Ladner J.T."/>
            <person name="Broomall S.M."/>
            <person name="Bishop-Lilly K.A."/>
            <person name="Bruce D.C."/>
            <person name="Gibbons H.S."/>
            <person name="Coyne S.R."/>
            <person name="Lo C.C."/>
            <person name="Meincke L."/>
            <person name="Munk A.C."/>
            <person name="Koroleva G.I."/>
            <person name="Rosenzweig C.N."/>
            <person name="Palacios G.F."/>
            <person name="Redden C.L."/>
            <person name="Minogue T.D."/>
            <person name="Chain P.S."/>
        </authorList>
    </citation>
    <scope>NUCLEOTIDE SEQUENCE [LARGE SCALE GENOMIC DNA]</scope>
    <source>
        <strain evidence="2">ATCC 14581 / DSM 32 / JCM 2506 / NBRC 15308 / NCIMB 9376 / NCTC 10342 / NRRL B-14308 / VKM B-512</strain>
    </source>
</reference>
<gene>
    <name evidence="1" type="ORF">BG04_5466</name>
</gene>
<dbReference type="RefSeq" id="WP_034650916.1">
    <property type="nucleotide sequence ID" value="NZ_BCVB01000011.1"/>
</dbReference>
<dbReference type="AlphaFoldDB" id="A0A0B6ATR3"/>
<evidence type="ECO:0000313" key="2">
    <source>
        <dbReference type="Proteomes" id="UP000031829"/>
    </source>
</evidence>
<dbReference type="Gene3D" id="3.40.50.620">
    <property type="entry name" value="HUPs"/>
    <property type="match status" value="1"/>
</dbReference>
<dbReference type="InterPro" id="IPR014729">
    <property type="entry name" value="Rossmann-like_a/b/a_fold"/>
</dbReference>
<dbReference type="InterPro" id="IPR051599">
    <property type="entry name" value="Cell_Envelope_Assoc"/>
</dbReference>
<accession>A0A0B6ATR3</accession>
<proteinExistence type="predicted"/>
<protein>
    <submittedName>
        <fullName evidence="1">Uncharacterized protein</fullName>
    </submittedName>
</protein>
<dbReference type="EMBL" id="CP009920">
    <property type="protein sequence ID" value="AJI24527.1"/>
    <property type="molecule type" value="Genomic_DNA"/>
</dbReference>
<dbReference type="HOGENOM" id="CLU_051474_3_2_9"/>
<dbReference type="GO" id="GO:0000270">
    <property type="term" value="P:peptidoglycan metabolic process"/>
    <property type="evidence" value="ECO:0007669"/>
    <property type="project" value="TreeGrafter"/>
</dbReference>
<dbReference type="GeneID" id="93643412"/>
<dbReference type="Proteomes" id="UP000031829">
    <property type="component" value="Chromosome"/>
</dbReference>
<dbReference type="CDD" id="cd06259">
    <property type="entry name" value="YdcF-like"/>
    <property type="match status" value="1"/>
</dbReference>
<dbReference type="GO" id="GO:0005886">
    <property type="term" value="C:plasma membrane"/>
    <property type="evidence" value="ECO:0007669"/>
    <property type="project" value="TreeGrafter"/>
</dbReference>
<dbReference type="Pfam" id="PF02698">
    <property type="entry name" value="DUF218"/>
    <property type="match status" value="1"/>
</dbReference>
<dbReference type="PANTHER" id="PTHR30336:SF4">
    <property type="entry name" value="ENVELOPE BIOGENESIS FACTOR ELYC"/>
    <property type="match status" value="1"/>
</dbReference>
<sequence>MKKKMIYTFIGSLVLYIAIISFCMYQTAHKPVPQNADYVLVLGSKVDGDKMSPSLKERVKTALSYLQAHQQTKVIVTGGKGSDEAISEAEAAYRFLRKEGIKENRIIKENQSTSTFENFTFTKQKVDIQHKKVVLVSSDFHLFRASIIAKRQGFDVYPLGAKTPNSIKLQAYFREYAAILKTWLFDK</sequence>
<dbReference type="GO" id="GO:0043164">
    <property type="term" value="P:Gram-negative-bacterium-type cell wall biogenesis"/>
    <property type="evidence" value="ECO:0007669"/>
    <property type="project" value="TreeGrafter"/>
</dbReference>
<organism evidence="1 2">
    <name type="scientific">Priestia megaterium (strain ATCC 14581 / DSM 32 / CCUG 1817 / JCM 2506 / NBRC 15308 / NCIMB 9376 / NCTC 10342 / NRRL B-14308 / VKM B-512 / Ford 19)</name>
    <name type="common">Bacillus megaterium</name>
    <dbReference type="NCBI Taxonomy" id="1348623"/>
    <lineage>
        <taxon>Bacteria</taxon>
        <taxon>Bacillati</taxon>
        <taxon>Bacillota</taxon>
        <taxon>Bacilli</taxon>
        <taxon>Bacillales</taxon>
        <taxon>Bacillaceae</taxon>
        <taxon>Priestia</taxon>
    </lineage>
</organism>
<name>A0A0B6ATR3_PRIM2</name>
<dbReference type="PANTHER" id="PTHR30336">
    <property type="entry name" value="INNER MEMBRANE PROTEIN, PROBABLE PERMEASE"/>
    <property type="match status" value="1"/>
</dbReference>